<evidence type="ECO:0000256" key="1">
    <source>
        <dbReference type="PROSITE-ProRule" id="PRU00152"/>
    </source>
</evidence>
<dbReference type="PANTHER" id="PTHR45901">
    <property type="entry name" value="PROTEIN CBG12474"/>
    <property type="match status" value="1"/>
</dbReference>
<dbReference type="InterPro" id="IPR036392">
    <property type="entry name" value="PLAT/LH2_dom_sf"/>
</dbReference>
<dbReference type="AlphaFoldDB" id="T1EVL4"/>
<dbReference type="EMBL" id="AMQM01001716">
    <property type="status" value="NOT_ANNOTATED_CDS"/>
    <property type="molecule type" value="Genomic_DNA"/>
</dbReference>
<comment type="caution">
    <text evidence="1">Lacks conserved residue(s) required for the propagation of feature annotation.</text>
</comment>
<dbReference type="CTD" id="20200614"/>
<evidence type="ECO:0000256" key="2">
    <source>
        <dbReference type="SAM" id="MobiDB-lite"/>
    </source>
</evidence>
<evidence type="ECO:0000313" key="4">
    <source>
        <dbReference type="EMBL" id="ESN94693.1"/>
    </source>
</evidence>
<dbReference type="Proteomes" id="UP000015101">
    <property type="component" value="Unassembled WGS sequence"/>
</dbReference>
<dbReference type="InterPro" id="IPR001024">
    <property type="entry name" value="PLAT/LH2_dom"/>
</dbReference>
<dbReference type="PROSITE" id="PS50095">
    <property type="entry name" value="PLAT"/>
    <property type="match status" value="1"/>
</dbReference>
<keyword evidence="6" id="KW-1185">Reference proteome</keyword>
<reference evidence="5" key="3">
    <citation type="submission" date="2015-06" db="UniProtKB">
        <authorList>
            <consortium name="EnsemblMetazoa"/>
        </authorList>
    </citation>
    <scope>IDENTIFICATION</scope>
</reference>
<name>T1EVL4_HELRO</name>
<protein>
    <recommendedName>
        <fullName evidence="3">PLAT domain-containing protein</fullName>
    </recommendedName>
</protein>
<feature type="region of interest" description="Disordered" evidence="2">
    <location>
        <begin position="68"/>
        <end position="108"/>
    </location>
</feature>
<dbReference type="InterPro" id="IPR052970">
    <property type="entry name" value="Inner_ear_hair_cell_LOXHD"/>
</dbReference>
<sequence length="108" mass="12002">MDEFSMEFPDLGNLKKIKIGHDNAGLGGAWYLEKVEVINSANQKRWNFSHYRWIGKKDDDGRLEHEIYADEADDGGGGGGGGDKKNSGAPKGDHDGKKNSKKDLKYFE</sequence>
<proteinExistence type="predicted"/>
<dbReference type="OrthoDB" id="5322100at2759"/>
<dbReference type="RefSeq" id="XP_009027728.1">
    <property type="nucleotide sequence ID" value="XM_009029480.1"/>
</dbReference>
<evidence type="ECO:0000313" key="5">
    <source>
        <dbReference type="EnsemblMetazoa" id="HelroP164577"/>
    </source>
</evidence>
<feature type="domain" description="PLAT" evidence="3">
    <location>
        <begin position="1"/>
        <end position="68"/>
    </location>
</feature>
<dbReference type="EnsemblMetazoa" id="HelroT164577">
    <property type="protein sequence ID" value="HelroP164577"/>
    <property type="gene ID" value="HelroG164577"/>
</dbReference>
<dbReference type="SUPFAM" id="SSF49723">
    <property type="entry name" value="Lipase/lipooxygenase domain (PLAT/LH2 domain)"/>
    <property type="match status" value="1"/>
</dbReference>
<reference evidence="6" key="1">
    <citation type="submission" date="2012-12" db="EMBL/GenBank/DDBJ databases">
        <authorList>
            <person name="Hellsten U."/>
            <person name="Grimwood J."/>
            <person name="Chapman J.A."/>
            <person name="Shapiro H."/>
            <person name="Aerts A."/>
            <person name="Otillar R.P."/>
            <person name="Terry A.Y."/>
            <person name="Boore J.L."/>
            <person name="Simakov O."/>
            <person name="Marletaz F."/>
            <person name="Cho S.-J."/>
            <person name="Edsinger-Gonzales E."/>
            <person name="Havlak P."/>
            <person name="Kuo D.-H."/>
            <person name="Larsson T."/>
            <person name="Lv J."/>
            <person name="Arendt D."/>
            <person name="Savage R."/>
            <person name="Osoegawa K."/>
            <person name="de Jong P."/>
            <person name="Lindberg D.R."/>
            <person name="Seaver E.C."/>
            <person name="Weisblat D.A."/>
            <person name="Putnam N.H."/>
            <person name="Grigoriev I.V."/>
            <person name="Rokhsar D.S."/>
        </authorList>
    </citation>
    <scope>NUCLEOTIDE SEQUENCE</scope>
</reference>
<dbReference type="InParanoid" id="T1EVL4"/>
<dbReference type="Gene3D" id="2.60.60.20">
    <property type="entry name" value="PLAT/LH2 domain"/>
    <property type="match status" value="1"/>
</dbReference>
<evidence type="ECO:0000259" key="3">
    <source>
        <dbReference type="PROSITE" id="PS50095"/>
    </source>
</evidence>
<dbReference type="PANTHER" id="PTHR45901:SF3">
    <property type="entry name" value="LIPOXYGENASE HOMOLOGY DOMAIN-CONTAINING PROTEIN 1"/>
    <property type="match status" value="1"/>
</dbReference>
<dbReference type="EMBL" id="KB097571">
    <property type="protein sequence ID" value="ESN94693.1"/>
    <property type="molecule type" value="Genomic_DNA"/>
</dbReference>
<evidence type="ECO:0000313" key="6">
    <source>
        <dbReference type="Proteomes" id="UP000015101"/>
    </source>
</evidence>
<dbReference type="KEGG" id="hro:HELRODRAFT_164577"/>
<dbReference type="Pfam" id="PF01477">
    <property type="entry name" value="PLAT"/>
    <property type="match status" value="1"/>
</dbReference>
<dbReference type="HOGENOM" id="CLU_2199788_0_0_1"/>
<gene>
    <name evidence="5" type="primary">20200614</name>
    <name evidence="4" type="ORF">HELRODRAFT_164577</name>
</gene>
<dbReference type="GeneID" id="20200614"/>
<feature type="compositionally biased region" description="Basic and acidic residues" evidence="2">
    <location>
        <begin position="82"/>
        <end position="108"/>
    </location>
</feature>
<organism evidence="5 6">
    <name type="scientific">Helobdella robusta</name>
    <name type="common">Californian leech</name>
    <dbReference type="NCBI Taxonomy" id="6412"/>
    <lineage>
        <taxon>Eukaryota</taxon>
        <taxon>Metazoa</taxon>
        <taxon>Spiralia</taxon>
        <taxon>Lophotrochozoa</taxon>
        <taxon>Annelida</taxon>
        <taxon>Clitellata</taxon>
        <taxon>Hirudinea</taxon>
        <taxon>Rhynchobdellida</taxon>
        <taxon>Glossiphoniidae</taxon>
        <taxon>Helobdella</taxon>
    </lineage>
</organism>
<reference evidence="4 6" key="2">
    <citation type="journal article" date="2013" name="Nature">
        <title>Insights into bilaterian evolution from three spiralian genomes.</title>
        <authorList>
            <person name="Simakov O."/>
            <person name="Marletaz F."/>
            <person name="Cho S.J."/>
            <person name="Edsinger-Gonzales E."/>
            <person name="Havlak P."/>
            <person name="Hellsten U."/>
            <person name="Kuo D.H."/>
            <person name="Larsson T."/>
            <person name="Lv J."/>
            <person name="Arendt D."/>
            <person name="Savage R."/>
            <person name="Osoegawa K."/>
            <person name="de Jong P."/>
            <person name="Grimwood J."/>
            <person name="Chapman J.A."/>
            <person name="Shapiro H."/>
            <person name="Aerts A."/>
            <person name="Otillar R.P."/>
            <person name="Terry A.Y."/>
            <person name="Boore J.L."/>
            <person name="Grigoriev I.V."/>
            <person name="Lindberg D.R."/>
            <person name="Seaver E.C."/>
            <person name="Weisblat D.A."/>
            <person name="Putnam N.H."/>
            <person name="Rokhsar D.S."/>
        </authorList>
    </citation>
    <scope>NUCLEOTIDE SEQUENCE</scope>
</reference>
<accession>T1EVL4</accession>